<organism evidence="2 3">
    <name type="scientific">Phytohabitans suffuscus</name>
    <dbReference type="NCBI Taxonomy" id="624315"/>
    <lineage>
        <taxon>Bacteria</taxon>
        <taxon>Bacillati</taxon>
        <taxon>Actinomycetota</taxon>
        <taxon>Actinomycetes</taxon>
        <taxon>Micromonosporales</taxon>
        <taxon>Micromonosporaceae</taxon>
    </lineage>
</organism>
<evidence type="ECO:0000313" key="2">
    <source>
        <dbReference type="EMBL" id="BCB91809.1"/>
    </source>
</evidence>
<dbReference type="RefSeq" id="WP_173165230.1">
    <property type="nucleotide sequence ID" value="NZ_AP022871.1"/>
</dbReference>
<sequence length="154" mass="15876">MSAVAPKSSSSPGFAGALRTRPVWLVGILAVLAAAVVTEAFTLVARAAGVPMDAAGVWEEQAQHIPVGYIARSVVIWSIFGVALAVALDRWARRPVRPFVVATVAFTVLSLAAPALAQDTAVSTQIVLAATHVVAASVVVSVLAVRLSARGARR</sequence>
<reference evidence="2 3" key="1">
    <citation type="submission" date="2020-03" db="EMBL/GenBank/DDBJ databases">
        <title>Whole genome shotgun sequence of Phytohabitans suffuscus NBRC 105367.</title>
        <authorList>
            <person name="Komaki H."/>
            <person name="Tamura T."/>
        </authorList>
    </citation>
    <scope>NUCLEOTIDE SEQUENCE [LARGE SCALE GENOMIC DNA]</scope>
    <source>
        <strain evidence="2 3">NBRC 105367</strain>
    </source>
</reference>
<feature type="transmembrane region" description="Helical" evidence="1">
    <location>
        <begin position="99"/>
        <end position="117"/>
    </location>
</feature>
<keyword evidence="3" id="KW-1185">Reference proteome</keyword>
<dbReference type="InterPro" id="IPR045713">
    <property type="entry name" value="DUF6069"/>
</dbReference>
<dbReference type="EMBL" id="AP022871">
    <property type="protein sequence ID" value="BCB91809.1"/>
    <property type="molecule type" value="Genomic_DNA"/>
</dbReference>
<proteinExistence type="predicted"/>
<evidence type="ECO:0000256" key="1">
    <source>
        <dbReference type="SAM" id="Phobius"/>
    </source>
</evidence>
<feature type="transmembrane region" description="Helical" evidence="1">
    <location>
        <begin position="69"/>
        <end position="87"/>
    </location>
</feature>
<keyword evidence="1" id="KW-0472">Membrane</keyword>
<dbReference type="AlphaFoldDB" id="A0A6F8Z0G6"/>
<evidence type="ECO:0000313" key="3">
    <source>
        <dbReference type="Proteomes" id="UP000503011"/>
    </source>
</evidence>
<feature type="transmembrane region" description="Helical" evidence="1">
    <location>
        <begin position="123"/>
        <end position="145"/>
    </location>
</feature>
<name>A0A6F8Z0G6_9ACTN</name>
<protein>
    <submittedName>
        <fullName evidence="2">Uncharacterized protein</fullName>
    </submittedName>
</protein>
<gene>
    <name evidence="2" type="ORF">Psuf_091220</name>
</gene>
<reference evidence="2 3" key="2">
    <citation type="submission" date="2020-03" db="EMBL/GenBank/DDBJ databases">
        <authorList>
            <person name="Ichikawa N."/>
            <person name="Kimura A."/>
            <person name="Kitahashi Y."/>
            <person name="Uohara A."/>
        </authorList>
    </citation>
    <scope>NUCLEOTIDE SEQUENCE [LARGE SCALE GENOMIC DNA]</scope>
    <source>
        <strain evidence="2 3">NBRC 105367</strain>
    </source>
</reference>
<dbReference type="Pfam" id="PF19545">
    <property type="entry name" value="DUF6069"/>
    <property type="match status" value="1"/>
</dbReference>
<feature type="transmembrane region" description="Helical" evidence="1">
    <location>
        <begin position="23"/>
        <end position="49"/>
    </location>
</feature>
<accession>A0A6F8Z0G6</accession>
<keyword evidence="1" id="KW-1133">Transmembrane helix</keyword>
<dbReference type="KEGG" id="psuu:Psuf_091220"/>
<dbReference type="Proteomes" id="UP000503011">
    <property type="component" value="Chromosome"/>
</dbReference>
<keyword evidence="1" id="KW-0812">Transmembrane</keyword>